<dbReference type="RefSeq" id="WP_138244087.1">
    <property type="nucleotide sequence ID" value="NZ_CP040330.1"/>
</dbReference>
<sequence length="82" mass="8763">MSDILARNLDGKPVVGIDGTDFGTLYTITMDLESGALRDLVVDARGRASTGDTARADGDDRLQIPVSRVETVNDRIVIQSGE</sequence>
<dbReference type="PANTHER" id="PTHR38137:SF2">
    <property type="entry name" value="PRC-BARREL DOMAIN-CONTAINING PROTEIN"/>
    <property type="match status" value="1"/>
</dbReference>
<name>A0A4V1FZ79_9EURY</name>
<evidence type="ECO:0000313" key="3">
    <source>
        <dbReference type="Proteomes" id="UP000302218"/>
    </source>
</evidence>
<protein>
    <recommendedName>
        <fullName evidence="1">PRC-barrel domain-containing protein</fullName>
    </recommendedName>
</protein>
<dbReference type="PANTHER" id="PTHR38137">
    <property type="entry name" value="PRC-BARREL DOMAIN PROTEIN"/>
    <property type="match status" value="1"/>
</dbReference>
<dbReference type="Proteomes" id="UP000302218">
    <property type="component" value="Chromosome"/>
</dbReference>
<evidence type="ECO:0000259" key="1">
    <source>
        <dbReference type="Pfam" id="PF05239"/>
    </source>
</evidence>
<feature type="domain" description="PRC-barrel" evidence="1">
    <location>
        <begin position="3"/>
        <end position="81"/>
    </location>
</feature>
<dbReference type="EMBL" id="CP040330">
    <property type="protein sequence ID" value="QCS41580.1"/>
    <property type="molecule type" value="Genomic_DNA"/>
</dbReference>
<organism evidence="2 3">
    <name type="scientific">Natrinema versiforme</name>
    <dbReference type="NCBI Taxonomy" id="88724"/>
    <lineage>
        <taxon>Archaea</taxon>
        <taxon>Methanobacteriati</taxon>
        <taxon>Methanobacteriota</taxon>
        <taxon>Stenosarchaea group</taxon>
        <taxon>Halobacteria</taxon>
        <taxon>Halobacteriales</taxon>
        <taxon>Natrialbaceae</taxon>
        <taxon>Natrinema</taxon>
    </lineage>
</organism>
<evidence type="ECO:0000313" key="2">
    <source>
        <dbReference type="EMBL" id="QCS41580.1"/>
    </source>
</evidence>
<dbReference type="OrthoDB" id="85079at2157"/>
<dbReference type="AlphaFoldDB" id="A0A4V1FZ79"/>
<dbReference type="Pfam" id="PF05239">
    <property type="entry name" value="PRC"/>
    <property type="match status" value="1"/>
</dbReference>
<proteinExistence type="predicted"/>
<reference evidence="3" key="1">
    <citation type="submission" date="2019-05" db="EMBL/GenBank/DDBJ databases">
        <title>Genome sequence and methylation pattern of the halophilic Archaeon Natrinema versiforme BOL5-4.</title>
        <authorList>
            <person name="DasSarma P."/>
            <person name="Anton B.P."/>
            <person name="DasSarma S.L."/>
            <person name="Martinez F.L."/>
            <person name="Guzman D."/>
            <person name="Roberts R.J."/>
            <person name="DasSarma S."/>
        </authorList>
    </citation>
    <scope>NUCLEOTIDE SEQUENCE [LARGE SCALE GENOMIC DNA]</scope>
    <source>
        <strain evidence="3">BOL5-4</strain>
    </source>
</reference>
<accession>A0A4V1FZ79</accession>
<dbReference type="SUPFAM" id="SSF50346">
    <property type="entry name" value="PRC-barrel domain"/>
    <property type="match status" value="1"/>
</dbReference>
<dbReference type="InterPro" id="IPR027275">
    <property type="entry name" value="PRC-brl_dom"/>
</dbReference>
<dbReference type="InterPro" id="IPR011033">
    <property type="entry name" value="PRC_barrel-like_sf"/>
</dbReference>
<dbReference type="Gene3D" id="2.30.30.240">
    <property type="entry name" value="PRC-barrel domain"/>
    <property type="match status" value="1"/>
</dbReference>
<dbReference type="KEGG" id="nvr:FEJ81_04130"/>
<dbReference type="GeneID" id="40264432"/>
<gene>
    <name evidence="2" type="ORF">FEJ81_04130</name>
</gene>